<evidence type="ECO:0000259" key="6">
    <source>
        <dbReference type="Pfam" id="PF04932"/>
    </source>
</evidence>
<feature type="transmembrane region" description="Helical" evidence="5">
    <location>
        <begin position="151"/>
        <end position="175"/>
    </location>
</feature>
<keyword evidence="8" id="KW-1185">Reference proteome</keyword>
<dbReference type="EMBL" id="CZQA01000001">
    <property type="protein sequence ID" value="CUS32593.1"/>
    <property type="molecule type" value="Genomic_DNA"/>
</dbReference>
<sequence>MTSTLFRNTLAVIAVALFYSNLHAYLHRTYEVVAPWQWVLAFLVLSLPLLVRQVMSSEILRLPIVGWCFLYLWVTLVWFLFGSQSDMAWQEVRWRILAIFEILGFLAIFMDGKAHLCARLTLVAAVHVGIVINVFELFAPNTFSDVSGRSAGLYVNANMSAEALVLGMILGITVVPSWYRGAFIVLTGVGVCVTYSRAGLIGWLIVVGGLMLGQFISARHLVRIGLVTVCLLTLVLLPKADQILTTLERVGTLNADTQERLAWFMDPLEVDDKSGRSRKSVAREAWERVTEQPFFGGGTGSVHKGLDIQPHNQFLSHMIDHGFFGAMLMPMLLLALIWQGEGERRRIVFIFSVVTLWFGFFTHTFLNNAHSLLLIALVAALVAIPVRPKAKTKQSGQVANSDRGRFTTVLVPSQY</sequence>
<keyword evidence="4 5" id="KW-0472">Membrane</keyword>
<evidence type="ECO:0000256" key="2">
    <source>
        <dbReference type="ARBA" id="ARBA00022692"/>
    </source>
</evidence>
<accession>A0A0S4L4H9</accession>
<evidence type="ECO:0000256" key="5">
    <source>
        <dbReference type="SAM" id="Phobius"/>
    </source>
</evidence>
<keyword evidence="2 5" id="KW-0812">Transmembrane</keyword>
<protein>
    <recommendedName>
        <fullName evidence="6">O-antigen ligase-related domain-containing protein</fullName>
    </recommendedName>
</protein>
<dbReference type="PANTHER" id="PTHR37422">
    <property type="entry name" value="TEICHURONIC ACID BIOSYNTHESIS PROTEIN TUAE"/>
    <property type="match status" value="1"/>
</dbReference>
<comment type="subcellular location">
    <subcellularLocation>
        <location evidence="1">Membrane</location>
        <topology evidence="1">Multi-pass membrane protein</topology>
    </subcellularLocation>
</comment>
<dbReference type="STRING" id="1742972.COMA1_10708"/>
<evidence type="ECO:0000313" key="7">
    <source>
        <dbReference type="EMBL" id="CUS32593.1"/>
    </source>
</evidence>
<feature type="transmembrane region" description="Helical" evidence="5">
    <location>
        <begin position="38"/>
        <end position="55"/>
    </location>
</feature>
<dbReference type="AlphaFoldDB" id="A0A0S4L4H9"/>
<dbReference type="Proteomes" id="UP000199032">
    <property type="component" value="Unassembled WGS sequence"/>
</dbReference>
<feature type="transmembrane region" description="Helical" evidence="5">
    <location>
        <begin position="369"/>
        <end position="386"/>
    </location>
</feature>
<feature type="transmembrane region" description="Helical" evidence="5">
    <location>
        <begin position="347"/>
        <end position="363"/>
    </location>
</feature>
<evidence type="ECO:0000256" key="4">
    <source>
        <dbReference type="ARBA" id="ARBA00023136"/>
    </source>
</evidence>
<evidence type="ECO:0000313" key="8">
    <source>
        <dbReference type="Proteomes" id="UP000199032"/>
    </source>
</evidence>
<dbReference type="OrthoDB" id="9791675at2"/>
<keyword evidence="3 5" id="KW-1133">Transmembrane helix</keyword>
<feature type="domain" description="O-antigen ligase-related" evidence="6">
    <location>
        <begin position="183"/>
        <end position="328"/>
    </location>
</feature>
<organism evidence="7 8">
    <name type="scientific">Candidatus Nitrospira nitrosa</name>
    <dbReference type="NCBI Taxonomy" id="1742972"/>
    <lineage>
        <taxon>Bacteria</taxon>
        <taxon>Pseudomonadati</taxon>
        <taxon>Nitrospirota</taxon>
        <taxon>Nitrospiria</taxon>
        <taxon>Nitrospirales</taxon>
        <taxon>Nitrospiraceae</taxon>
        <taxon>Nitrospira</taxon>
    </lineage>
</organism>
<gene>
    <name evidence="7" type="ORF">COMA1_10708</name>
</gene>
<dbReference type="InterPro" id="IPR007016">
    <property type="entry name" value="O-antigen_ligase-rel_domated"/>
</dbReference>
<feature type="transmembrane region" description="Helical" evidence="5">
    <location>
        <begin position="116"/>
        <end position="139"/>
    </location>
</feature>
<feature type="transmembrane region" description="Helical" evidence="5">
    <location>
        <begin position="322"/>
        <end position="340"/>
    </location>
</feature>
<dbReference type="GO" id="GO:0016020">
    <property type="term" value="C:membrane"/>
    <property type="evidence" value="ECO:0007669"/>
    <property type="project" value="UniProtKB-SubCell"/>
</dbReference>
<feature type="transmembrane region" description="Helical" evidence="5">
    <location>
        <begin position="6"/>
        <end position="26"/>
    </location>
</feature>
<proteinExistence type="predicted"/>
<dbReference type="Pfam" id="PF04932">
    <property type="entry name" value="Wzy_C"/>
    <property type="match status" value="1"/>
</dbReference>
<feature type="transmembrane region" description="Helical" evidence="5">
    <location>
        <begin position="92"/>
        <end position="110"/>
    </location>
</feature>
<dbReference type="InterPro" id="IPR051533">
    <property type="entry name" value="WaaL-like"/>
</dbReference>
<reference evidence="7 8" key="1">
    <citation type="submission" date="2015-10" db="EMBL/GenBank/DDBJ databases">
        <authorList>
            <person name="Gilbert D.G."/>
        </authorList>
    </citation>
    <scope>NUCLEOTIDE SEQUENCE [LARGE SCALE GENOMIC DNA]</scope>
    <source>
        <strain evidence="7">COMA1</strain>
    </source>
</reference>
<evidence type="ECO:0000256" key="1">
    <source>
        <dbReference type="ARBA" id="ARBA00004141"/>
    </source>
</evidence>
<feature type="transmembrane region" description="Helical" evidence="5">
    <location>
        <begin position="61"/>
        <end position="80"/>
    </location>
</feature>
<dbReference type="PANTHER" id="PTHR37422:SF13">
    <property type="entry name" value="LIPOPOLYSACCHARIDE BIOSYNTHESIS PROTEIN PA4999-RELATED"/>
    <property type="match status" value="1"/>
</dbReference>
<evidence type="ECO:0000256" key="3">
    <source>
        <dbReference type="ARBA" id="ARBA00022989"/>
    </source>
</evidence>
<dbReference type="RefSeq" id="WP_090743760.1">
    <property type="nucleotide sequence ID" value="NZ_CZQA01000001.1"/>
</dbReference>
<name>A0A0S4L4H9_9BACT</name>